<dbReference type="Proteomes" id="UP000003980">
    <property type="component" value="Unassembled WGS sequence"/>
</dbReference>
<dbReference type="AlphaFoldDB" id="H2C5N0"/>
<dbReference type="Pfam" id="PF00378">
    <property type="entry name" value="ECH_1"/>
    <property type="match status" value="1"/>
</dbReference>
<protein>
    <submittedName>
        <fullName evidence="2">Enoyl-CoA hydratase/carnithine racemase</fullName>
    </submittedName>
</protein>
<comment type="similarity">
    <text evidence="1">Belongs to the enoyl-CoA hydratase/isomerase family.</text>
</comment>
<dbReference type="Gene3D" id="3.90.226.10">
    <property type="entry name" value="2-enoyl-CoA Hydratase, Chain A, domain 1"/>
    <property type="match status" value="1"/>
</dbReference>
<gene>
    <name evidence="2" type="ORF">MetMK1DRAFT_00018530</name>
</gene>
<dbReference type="EMBL" id="JH597768">
    <property type="protein sequence ID" value="EHP69107.1"/>
    <property type="molecule type" value="Genomic_DNA"/>
</dbReference>
<evidence type="ECO:0000313" key="3">
    <source>
        <dbReference type="Proteomes" id="UP000003980"/>
    </source>
</evidence>
<dbReference type="eggNOG" id="arCOG00242">
    <property type="taxonomic scope" value="Archaea"/>
</dbReference>
<dbReference type="InterPro" id="IPR001753">
    <property type="entry name" value="Enoyl-CoA_hydra/iso"/>
</dbReference>
<dbReference type="PANTHER" id="PTHR42964:SF1">
    <property type="entry name" value="POLYKETIDE BIOSYNTHESIS ENOYL-COA HYDRATASE PKSH-RELATED"/>
    <property type="match status" value="1"/>
</dbReference>
<sequence>MTKVLYHEEEGVSWITLNRPEKLNALDGEAWRLLGDALRRGNEADTIALVVSGSGRAFSSGDDIEAMLQADTPEKAEDFFNNLWYAVDSLFHVKKPVIGAVNGLAYGGGCELLFLMDVVVAVEGAKFSIPEGKLGLIPPMALTIGYRAMGRPVAWLMLTSEVIDSLRAKELGLVDYVVKEGELREAVRGIVKKIAGLDQMSIRVMKTWLSRERQGIREAVRELTLMNLSKEARDRMRDFLERRLRESS</sequence>
<reference evidence="2 3" key="1">
    <citation type="submission" date="2012-01" db="EMBL/GenBank/DDBJ databases">
        <title>Improved High-Quality Draft sequence of Metallosphaera yellowstonensis MK1.</title>
        <authorList>
            <consortium name="US DOE Joint Genome Institute"/>
            <person name="Lucas S."/>
            <person name="Han J."/>
            <person name="Cheng J.-F."/>
            <person name="Goodwin L."/>
            <person name="Pitluck S."/>
            <person name="Peters L."/>
            <person name="Teshima H."/>
            <person name="Detter J.C."/>
            <person name="Han C."/>
            <person name="Tapia R."/>
            <person name="Land M."/>
            <person name="Hauser L."/>
            <person name="Kyrpides N."/>
            <person name="Kozubal M."/>
            <person name="Macur R.E."/>
            <person name="Jay Z."/>
            <person name="Inskeep W."/>
            <person name="Woyke T."/>
        </authorList>
    </citation>
    <scope>NUCLEOTIDE SEQUENCE [LARGE SCALE GENOMIC DNA]</scope>
    <source>
        <strain evidence="2 3">MK1</strain>
    </source>
</reference>
<proteinExistence type="inferred from homology"/>
<keyword evidence="3" id="KW-1185">Reference proteome</keyword>
<name>H2C5N0_9CREN</name>
<dbReference type="InterPro" id="IPR051683">
    <property type="entry name" value="Enoyl-CoA_Hydratase/Isomerase"/>
</dbReference>
<dbReference type="CDD" id="cd06558">
    <property type="entry name" value="crotonase-like"/>
    <property type="match status" value="1"/>
</dbReference>
<dbReference type="GO" id="GO:0008300">
    <property type="term" value="P:isoprenoid catabolic process"/>
    <property type="evidence" value="ECO:0007669"/>
    <property type="project" value="TreeGrafter"/>
</dbReference>
<evidence type="ECO:0000256" key="1">
    <source>
        <dbReference type="ARBA" id="ARBA00005254"/>
    </source>
</evidence>
<dbReference type="HOGENOM" id="CLU_009834_7_3_2"/>
<evidence type="ECO:0000313" key="2">
    <source>
        <dbReference type="EMBL" id="EHP69107.1"/>
    </source>
</evidence>
<dbReference type="PANTHER" id="PTHR42964">
    <property type="entry name" value="ENOYL-COA HYDRATASE"/>
    <property type="match status" value="1"/>
</dbReference>
<dbReference type="STRING" id="671065.MetMK1DRAFT_00018530"/>
<dbReference type="SUPFAM" id="SSF52096">
    <property type="entry name" value="ClpP/crotonase"/>
    <property type="match status" value="1"/>
</dbReference>
<organism evidence="2 3">
    <name type="scientific">Metallosphaera yellowstonensis MK1</name>
    <dbReference type="NCBI Taxonomy" id="671065"/>
    <lineage>
        <taxon>Archaea</taxon>
        <taxon>Thermoproteota</taxon>
        <taxon>Thermoprotei</taxon>
        <taxon>Sulfolobales</taxon>
        <taxon>Sulfolobaceae</taxon>
        <taxon>Metallosphaera</taxon>
    </lineage>
</organism>
<accession>H2C5N0</accession>
<dbReference type="OrthoDB" id="27846at2157"/>
<dbReference type="InterPro" id="IPR029045">
    <property type="entry name" value="ClpP/crotonase-like_dom_sf"/>
</dbReference>
<dbReference type="RefSeq" id="WP_009072791.1">
    <property type="nucleotide sequence ID" value="NZ_JH597768.1"/>
</dbReference>